<dbReference type="GO" id="GO:0032259">
    <property type="term" value="P:methylation"/>
    <property type="evidence" value="ECO:0007669"/>
    <property type="project" value="UniProtKB-KW"/>
</dbReference>
<keyword evidence="1" id="KW-0808">Transferase</keyword>
<reference evidence="1 2" key="1">
    <citation type="submission" date="2023-10" db="EMBL/GenBank/DDBJ databases">
        <title>Novel methanotroph of the genus Methylocapsa from a subarctic wetland.</title>
        <authorList>
            <person name="Belova S.E."/>
            <person name="Oshkin I.Y."/>
            <person name="Miroshnikov K."/>
            <person name="Dedysh S.N."/>
        </authorList>
    </citation>
    <scope>NUCLEOTIDE SEQUENCE [LARGE SCALE GENOMIC DNA]</scope>
    <source>
        <strain evidence="1 2">RX1</strain>
    </source>
</reference>
<evidence type="ECO:0000313" key="1">
    <source>
        <dbReference type="EMBL" id="WOJ89516.1"/>
    </source>
</evidence>
<organism evidence="1 2">
    <name type="scientific">Methylocapsa polymorpha</name>
    <dbReference type="NCBI Taxonomy" id="3080828"/>
    <lineage>
        <taxon>Bacteria</taxon>
        <taxon>Pseudomonadati</taxon>
        <taxon>Pseudomonadota</taxon>
        <taxon>Alphaproteobacteria</taxon>
        <taxon>Hyphomicrobiales</taxon>
        <taxon>Beijerinckiaceae</taxon>
        <taxon>Methylocapsa</taxon>
    </lineage>
</organism>
<protein>
    <submittedName>
        <fullName evidence="1">Methyltransferase domain-containing protein</fullName>
    </submittedName>
</protein>
<name>A0ABZ0HRK7_9HYPH</name>
<dbReference type="RefSeq" id="WP_407338964.1">
    <property type="nucleotide sequence ID" value="NZ_CP136862.1"/>
</dbReference>
<dbReference type="InterPro" id="IPR029063">
    <property type="entry name" value="SAM-dependent_MTases_sf"/>
</dbReference>
<proteinExistence type="predicted"/>
<dbReference type="GO" id="GO:0008168">
    <property type="term" value="F:methyltransferase activity"/>
    <property type="evidence" value="ECO:0007669"/>
    <property type="project" value="UniProtKB-KW"/>
</dbReference>
<gene>
    <name evidence="1" type="ORF">RZS28_17285</name>
</gene>
<sequence>MDRYHAQKFSKLNLMFYYIDHYTTADLRSKYPLGGEVASHDIVNVDFVDDGRPLAEITADKAPFDYVVASHVIEHVPDLVGWLKDILAVLKDGGTLALWIPDKRFTWDLFRRLSAREEIRAAYEERRARPGLRCIMDHFAYATNVVCWHLWEDFRIVRDVKYTHGPELLAVAARQYEAGNYIDVHCWVFTPWSFLDLMGWMTQEFGLYYDLQFMVQLRKNPSGKSSTDWDQEKRKALAGALWPHNTKEVGMELGIPM</sequence>
<keyword evidence="1" id="KW-0489">Methyltransferase</keyword>
<dbReference type="Pfam" id="PF13489">
    <property type="entry name" value="Methyltransf_23"/>
    <property type="match status" value="1"/>
</dbReference>
<keyword evidence="2" id="KW-1185">Reference proteome</keyword>
<dbReference type="Gene3D" id="3.40.50.150">
    <property type="entry name" value="Vaccinia Virus protein VP39"/>
    <property type="match status" value="1"/>
</dbReference>
<evidence type="ECO:0000313" key="2">
    <source>
        <dbReference type="Proteomes" id="UP001626536"/>
    </source>
</evidence>
<dbReference type="SUPFAM" id="SSF53335">
    <property type="entry name" value="S-adenosyl-L-methionine-dependent methyltransferases"/>
    <property type="match status" value="1"/>
</dbReference>
<dbReference type="EMBL" id="CP136862">
    <property type="protein sequence ID" value="WOJ89516.1"/>
    <property type="molecule type" value="Genomic_DNA"/>
</dbReference>
<dbReference type="Proteomes" id="UP001626536">
    <property type="component" value="Chromosome"/>
</dbReference>
<accession>A0ABZ0HRK7</accession>